<reference evidence="2" key="1">
    <citation type="journal article" date="2016" name="J. Virol.">
        <title>Identification of diverse mycoviruses through metatranscriptomics characterization of the viromes of five major fungal plant pathogens.</title>
        <authorList>
            <person name="Marzano S.-Y.L."/>
            <person name="Nelson B.D."/>
            <person name="Ajayi-Oyetunde O."/>
            <person name="Bradley C.A."/>
            <person name="Hughes T.J."/>
            <person name="Hartman G.L."/>
            <person name="Eastburn D.M."/>
            <person name="Domier L.L."/>
        </authorList>
    </citation>
    <scope>NUCLEOTIDE SEQUENCE</scope>
    <source>
        <strain evidence="2">DV-8</strain>
    </source>
</reference>
<dbReference type="GO" id="GO:0019028">
    <property type="term" value="C:viral capsid"/>
    <property type="evidence" value="ECO:0007669"/>
    <property type="project" value="UniProtKB-KW"/>
</dbReference>
<sequence>MASQAQRNARRRRRQRQRPSAPVSINARPVENGIRTVSLVEMHGPLSIAKGRQSIRVDFNSGTFSNNLPGYLSHAVHWRVRSMRVVFTSTLDLQSQEMLALYARPPATDFNPSSFFNALTRGGVAKLARTSGWSSNVLGAQELWVSTGTSGTGASIEVWLTAPANEEIHLGFITVHATIQTQGHK</sequence>
<evidence type="ECO:0000313" key="2">
    <source>
        <dbReference type="EMBL" id="ALD89114.1"/>
    </source>
</evidence>
<proteinExistence type="predicted"/>
<protein>
    <submittedName>
        <fullName evidence="2">Putative coat protein</fullName>
    </submittedName>
</protein>
<accession>A0A0M3SUM9</accession>
<dbReference type="EMBL" id="KP900904">
    <property type="protein sequence ID" value="ALD89114.1"/>
    <property type="molecule type" value="Genomic_RNA"/>
</dbReference>
<name>A0A0M3SUM9_9VIRU</name>
<keyword evidence="2" id="KW-0946">Virion</keyword>
<organism evidence="2">
    <name type="scientific">Rhizoctonia solani barnavirus 1</name>
    <dbReference type="NCBI Taxonomy" id="1708382"/>
    <lineage>
        <taxon>Viruses</taxon>
        <taxon>Riboviria</taxon>
        <taxon>Orthornavirae</taxon>
        <taxon>Pisuviricota</taxon>
        <taxon>Pisoniviricetes</taxon>
        <taxon>Sobelivirales</taxon>
        <taxon>Barnaviridae</taxon>
        <taxon>Barnavirus</taxon>
    </lineage>
</organism>
<feature type="compositionally biased region" description="Basic residues" evidence="1">
    <location>
        <begin position="8"/>
        <end position="17"/>
    </location>
</feature>
<keyword evidence="2" id="KW-0167">Capsid protein</keyword>
<evidence type="ECO:0000256" key="1">
    <source>
        <dbReference type="SAM" id="MobiDB-lite"/>
    </source>
</evidence>
<feature type="region of interest" description="Disordered" evidence="1">
    <location>
        <begin position="1"/>
        <end position="27"/>
    </location>
</feature>